<accession>A0A2Y9B1M6</accession>
<evidence type="ECO:0000313" key="3">
    <source>
        <dbReference type="Proteomes" id="UP000245839"/>
    </source>
</evidence>
<sequence length="314" mass="34400">MKNNSRPSIVAHCDWSKDPKKRSMAVARRSDGKWEIALPEAVGRTDRLFDTLKNRALHDGALLLGFDFPIGVPAFYGEATGLGDFRTALRSFGTGRWSDWYSVCEDAAEISVARPFYPMRPGGRKRHHLLTGLGAPTPDALLRRCEHGTATRPAACMLFWTLGGNQVGKGAITGWQEVIAPNIDGIGLWPFDGELDRLLATNDIVVAETYPGDVYGQIGIPRRPPWSKRRREGRASVAGSLTDWLKARDVDFEPGLGSLIEDGFGPGPTGEDPFDALVGLLGMLDVVEGRLEPGNPRDPAIERWEGWILGQQAE</sequence>
<evidence type="ECO:0000313" key="4">
    <source>
        <dbReference type="Proteomes" id="UP000251571"/>
    </source>
</evidence>
<name>A0A2Y9B1M6_9RHOB</name>
<dbReference type="EMBL" id="QGDJ01000013">
    <property type="protein sequence ID" value="PWJ13813.1"/>
    <property type="molecule type" value="Genomic_DNA"/>
</dbReference>
<evidence type="ECO:0000313" key="1">
    <source>
        <dbReference type="EMBL" id="PWJ13813.1"/>
    </source>
</evidence>
<dbReference type="EMBL" id="UETC01000013">
    <property type="protein sequence ID" value="SSA50326.1"/>
    <property type="molecule type" value="Genomic_DNA"/>
</dbReference>
<dbReference type="AlphaFoldDB" id="A0A2Y9B1M6"/>
<evidence type="ECO:0008006" key="5">
    <source>
        <dbReference type="Google" id="ProtNLM"/>
    </source>
</evidence>
<evidence type="ECO:0000313" key="2">
    <source>
        <dbReference type="EMBL" id="SSA50326.1"/>
    </source>
</evidence>
<reference evidence="1 3" key="2">
    <citation type="submission" date="2018-03" db="EMBL/GenBank/DDBJ databases">
        <title>Genomic Encyclopedia of Archaeal and Bacterial Type Strains, Phase II (KMG-II): from individual species to whole genera.</title>
        <authorList>
            <person name="Goeker M."/>
        </authorList>
    </citation>
    <scope>NUCLEOTIDE SEQUENCE [LARGE SCALE GENOMIC DNA]</scope>
    <source>
        <strain evidence="1 3">DSM 25227</strain>
    </source>
</reference>
<organism evidence="2 4">
    <name type="scientific">Jannaschia seohaensis</name>
    <dbReference type="NCBI Taxonomy" id="475081"/>
    <lineage>
        <taxon>Bacteria</taxon>
        <taxon>Pseudomonadati</taxon>
        <taxon>Pseudomonadota</taxon>
        <taxon>Alphaproteobacteria</taxon>
        <taxon>Rhodobacterales</taxon>
        <taxon>Roseobacteraceae</taxon>
        <taxon>Jannaschia</taxon>
    </lineage>
</organism>
<dbReference type="Proteomes" id="UP000245839">
    <property type="component" value="Unassembled WGS sequence"/>
</dbReference>
<dbReference type="Proteomes" id="UP000251571">
    <property type="component" value="Unassembled WGS sequence"/>
</dbReference>
<dbReference type="OrthoDB" id="3078257at2"/>
<proteinExistence type="predicted"/>
<gene>
    <name evidence="1" type="ORF">BCF38_11344</name>
    <name evidence="2" type="ORF">SAMN05421539_11344</name>
</gene>
<keyword evidence="3" id="KW-1185">Reference proteome</keyword>
<protein>
    <recommendedName>
        <fullName evidence="5">DUF429 domain-containing protein</fullName>
    </recommendedName>
</protein>
<reference evidence="2 4" key="1">
    <citation type="submission" date="2016-10" db="EMBL/GenBank/DDBJ databases">
        <authorList>
            <person name="Cai Z."/>
        </authorList>
    </citation>
    <scope>NUCLEOTIDE SEQUENCE [LARGE SCALE GENOMIC DNA]</scope>
    <source>
        <strain evidence="2 4">DSM 25227</strain>
    </source>
</reference>